<comment type="caution">
    <text evidence="2">The sequence shown here is derived from an EMBL/GenBank/DDBJ whole genome shotgun (WGS) entry which is preliminary data.</text>
</comment>
<dbReference type="OrthoDB" id="10326000at2759"/>
<accession>A0A2S6C8X8</accession>
<organism evidence="2 3">
    <name type="scientific">Cercospora berteroae</name>
    <dbReference type="NCBI Taxonomy" id="357750"/>
    <lineage>
        <taxon>Eukaryota</taxon>
        <taxon>Fungi</taxon>
        <taxon>Dikarya</taxon>
        <taxon>Ascomycota</taxon>
        <taxon>Pezizomycotina</taxon>
        <taxon>Dothideomycetes</taxon>
        <taxon>Dothideomycetidae</taxon>
        <taxon>Mycosphaerellales</taxon>
        <taxon>Mycosphaerellaceae</taxon>
        <taxon>Cercospora</taxon>
    </lineage>
</organism>
<dbReference type="EMBL" id="PNEN01000523">
    <property type="protein sequence ID" value="PPJ56197.1"/>
    <property type="molecule type" value="Genomic_DNA"/>
</dbReference>
<dbReference type="Proteomes" id="UP000237631">
    <property type="component" value="Unassembled WGS sequence"/>
</dbReference>
<keyword evidence="3" id="KW-1185">Reference proteome</keyword>
<evidence type="ECO:0000256" key="1">
    <source>
        <dbReference type="SAM" id="MobiDB-lite"/>
    </source>
</evidence>
<name>A0A2S6C8X8_9PEZI</name>
<feature type="compositionally biased region" description="Low complexity" evidence="1">
    <location>
        <begin position="87"/>
        <end position="108"/>
    </location>
</feature>
<sequence>MEGRNLQNRNQIVNFFKADQCVRGNFDSCSMADTHDSKCCSKNGWQYPAAELGAEMHECSIRLETGREDGNVPEHFDYDDTLGSEKGSSGAGSYHGPPGSPAAAAPRPMANGYHPVNGMPYTNGGRNRGPDGEVVVKSGSTEKKGTGSTKGQTKRDEEMQCGTPNYLHYQDGDGKEHDVWFEAGDPRVMDLFEAQDWKALAKYHNGRPRL</sequence>
<gene>
    <name evidence="2" type="ORF">CBER1_10333</name>
</gene>
<feature type="compositionally biased region" description="Basic and acidic residues" evidence="1">
    <location>
        <begin position="68"/>
        <end position="78"/>
    </location>
</feature>
<feature type="region of interest" description="Disordered" evidence="1">
    <location>
        <begin position="68"/>
        <end position="164"/>
    </location>
</feature>
<dbReference type="AlphaFoldDB" id="A0A2S6C8X8"/>
<evidence type="ECO:0000313" key="3">
    <source>
        <dbReference type="Proteomes" id="UP000237631"/>
    </source>
</evidence>
<evidence type="ECO:0000313" key="2">
    <source>
        <dbReference type="EMBL" id="PPJ56197.1"/>
    </source>
</evidence>
<protein>
    <submittedName>
        <fullName evidence="2">Uncharacterized protein</fullName>
    </submittedName>
</protein>
<proteinExistence type="predicted"/>
<reference evidence="3" key="1">
    <citation type="journal article" date="2017" name="bioRxiv">
        <title>Conservation of a gene cluster reveals novel cercosporin biosynthetic mechanisms and extends production to the genus Colletotrichum.</title>
        <authorList>
            <person name="de Jonge R."/>
            <person name="Ebert M.K."/>
            <person name="Huitt-Roehl C.R."/>
            <person name="Pal P."/>
            <person name="Suttle J.C."/>
            <person name="Spanner R.E."/>
            <person name="Neubauer J.D."/>
            <person name="Jurick W.M.II."/>
            <person name="Stott K.A."/>
            <person name="Secor G.A."/>
            <person name="Thomma B.P.H.J."/>
            <person name="Van de Peer Y."/>
            <person name="Townsend C.A."/>
            <person name="Bolton M.D."/>
        </authorList>
    </citation>
    <scope>NUCLEOTIDE SEQUENCE [LARGE SCALE GENOMIC DNA]</scope>
    <source>
        <strain evidence="3">CBS538.71</strain>
    </source>
</reference>